<dbReference type="Pfam" id="PF00722">
    <property type="entry name" value="Glyco_hydro_16"/>
    <property type="match status" value="1"/>
</dbReference>
<dbReference type="KEGG" id="bpb:bpr_I1522"/>
<dbReference type="GO" id="GO:0042972">
    <property type="term" value="F:licheninase activity"/>
    <property type="evidence" value="ECO:0007669"/>
    <property type="project" value="UniProtKB-EC"/>
</dbReference>
<evidence type="ECO:0000256" key="6">
    <source>
        <dbReference type="ARBA" id="ARBA00023295"/>
    </source>
</evidence>
<comment type="similarity">
    <text evidence="2">Belongs to the glycosyl hydrolase 16 family.</text>
</comment>
<dbReference type="InterPro" id="IPR013320">
    <property type="entry name" value="ConA-like_dom_sf"/>
</dbReference>
<feature type="active site" description="Nucleophile" evidence="10">
    <location>
        <position position="119"/>
    </location>
</feature>
<dbReference type="SUPFAM" id="SSF49899">
    <property type="entry name" value="Concanavalin A-like lectins/glucanases"/>
    <property type="match status" value="1"/>
</dbReference>
<evidence type="ECO:0000256" key="5">
    <source>
        <dbReference type="ARBA" id="ARBA00022801"/>
    </source>
</evidence>
<evidence type="ECO:0000256" key="7">
    <source>
        <dbReference type="ARBA" id="ARBA00029722"/>
    </source>
</evidence>
<evidence type="ECO:0000313" key="13">
    <source>
        <dbReference type="Proteomes" id="UP000001299"/>
    </source>
</evidence>
<dbReference type="CAZy" id="GH16">
    <property type="family name" value="Glycoside Hydrolase Family 16"/>
</dbReference>
<dbReference type="InterPro" id="IPR008263">
    <property type="entry name" value="GH16_AS"/>
</dbReference>
<protein>
    <recommendedName>
        <fullName evidence="4">Beta-glucanase</fullName>
        <ecNumber evidence="3">3.2.1.73</ecNumber>
    </recommendedName>
    <alternativeName>
        <fullName evidence="9">1,3-1,4-beta-D-glucan 4-glucanohydrolase</fullName>
    </alternativeName>
    <alternativeName>
        <fullName evidence="8">Endo-beta-1,3-1,4 glucanase</fullName>
    </alternativeName>
    <alternativeName>
        <fullName evidence="7">Lichenase</fullName>
    </alternativeName>
</protein>
<name>E0RWG1_BUTPB</name>
<dbReference type="PRINTS" id="PR00737">
    <property type="entry name" value="GLHYDRLASE16"/>
</dbReference>
<gene>
    <name evidence="12" type="primary">lic16B</name>
    <name evidence="12" type="ordered locus">bpr_I1522</name>
</gene>
<dbReference type="InterPro" id="IPR008264">
    <property type="entry name" value="Beta_glucanase"/>
</dbReference>
<dbReference type="Gene3D" id="2.60.120.200">
    <property type="match status" value="1"/>
</dbReference>
<proteinExistence type="inferred from homology"/>
<organism evidence="12 13">
    <name type="scientific">Butyrivibrio proteoclasticus (strain ATCC 51982 / DSM 14932 / B316)</name>
    <name type="common">Clostridium proteoclasticum</name>
    <dbReference type="NCBI Taxonomy" id="515622"/>
    <lineage>
        <taxon>Bacteria</taxon>
        <taxon>Bacillati</taxon>
        <taxon>Bacillota</taxon>
        <taxon>Clostridia</taxon>
        <taxon>Lachnospirales</taxon>
        <taxon>Lachnospiraceae</taxon>
        <taxon>Butyrivibrio</taxon>
    </lineage>
</organism>
<dbReference type="GO" id="GO:0005975">
    <property type="term" value="P:carbohydrate metabolic process"/>
    <property type="evidence" value="ECO:0007669"/>
    <property type="project" value="InterPro"/>
</dbReference>
<dbReference type="EMBL" id="CP001810">
    <property type="protein sequence ID" value="ADL34259.1"/>
    <property type="molecule type" value="Genomic_DNA"/>
</dbReference>
<evidence type="ECO:0000256" key="9">
    <source>
        <dbReference type="ARBA" id="ARBA00031665"/>
    </source>
</evidence>
<evidence type="ECO:0000259" key="11">
    <source>
        <dbReference type="PROSITE" id="PS51762"/>
    </source>
</evidence>
<keyword evidence="5 12" id="KW-0378">Hydrolase</keyword>
<evidence type="ECO:0000256" key="1">
    <source>
        <dbReference type="ARBA" id="ARBA00000481"/>
    </source>
</evidence>
<keyword evidence="13" id="KW-1185">Reference proteome</keyword>
<evidence type="ECO:0000256" key="3">
    <source>
        <dbReference type="ARBA" id="ARBA00012690"/>
    </source>
</evidence>
<evidence type="ECO:0000256" key="10">
    <source>
        <dbReference type="PIRSR" id="PIRSR608264-1"/>
    </source>
</evidence>
<dbReference type="HOGENOM" id="CLU_071026_1_0_9"/>
<dbReference type="PROSITE" id="PS01034">
    <property type="entry name" value="GH16_1"/>
    <property type="match status" value="1"/>
</dbReference>
<comment type="catalytic activity">
    <reaction evidence="1">
        <text>Hydrolysis of (1-&gt;4)-beta-D-glucosidic linkages in beta-D-glucans containing (1-&gt;3)- and (1-&gt;4)-bonds.</text>
        <dbReference type="EC" id="3.2.1.73"/>
    </reaction>
</comment>
<evidence type="ECO:0000256" key="2">
    <source>
        <dbReference type="ARBA" id="ARBA00006865"/>
    </source>
</evidence>
<dbReference type="InterPro" id="IPR044791">
    <property type="entry name" value="Beta-glucanase/XTH"/>
</dbReference>
<dbReference type="eggNOG" id="COG2273">
    <property type="taxonomic scope" value="Bacteria"/>
</dbReference>
<sequence>MQANKISLSNSDGRDCFYQRMAETESANMSKANWANGGMFGCDFSKYNVRFTEENMQLWLTDALDSSKYDYAFSGAEYRSNDYFGYGMYVVDMKPAKADGIVSSFFIFTREDDGSNWDEIDIEFLGKDTTRVQFNFYSDGCGKHEYMYELGFDASEEFHRYGFLWLSDRIIWTVDDTPVYMVTSKDSMIPDSQGRIMMNIWNGNNSEKTINWLGQYRGSVDIHADYNYFVYTPYEGDEIDLEFQGGERISND</sequence>
<dbReference type="PANTHER" id="PTHR31062">
    <property type="entry name" value="XYLOGLUCAN ENDOTRANSGLUCOSYLASE/HYDROLASE PROTEIN 8-RELATED"/>
    <property type="match status" value="1"/>
</dbReference>
<dbReference type="AlphaFoldDB" id="E0RWG1"/>
<reference evidence="12 13" key="1">
    <citation type="journal article" date="2010" name="PLoS ONE">
        <title>The glycobiome of the rumen bacterium Butyrivibrio proteoclasticus B316(T) highlights adaptation to a polysaccharide-rich environment.</title>
        <authorList>
            <person name="Kelly W.J."/>
            <person name="Leahy S.C."/>
            <person name="Altermann E."/>
            <person name="Yeoman C.J."/>
            <person name="Dunne J.C."/>
            <person name="Kong Z."/>
            <person name="Pacheco D.M."/>
            <person name="Li D."/>
            <person name="Noel S.J."/>
            <person name="Moon C.D."/>
            <person name="Cookson A.L."/>
            <person name="Attwood G.T."/>
        </authorList>
    </citation>
    <scope>NUCLEOTIDE SEQUENCE [LARGE SCALE GENOMIC DNA]</scope>
    <source>
        <strain evidence="13">ATCC 51982 / DSM 14932 / B316</strain>
    </source>
</reference>
<evidence type="ECO:0000256" key="4">
    <source>
        <dbReference type="ARBA" id="ARBA00014569"/>
    </source>
</evidence>
<dbReference type="Proteomes" id="UP000001299">
    <property type="component" value="Chromosome 1"/>
</dbReference>
<feature type="domain" description="GH16" evidence="11">
    <location>
        <begin position="1"/>
        <end position="221"/>
    </location>
</feature>
<dbReference type="PROSITE" id="PS51762">
    <property type="entry name" value="GH16_2"/>
    <property type="match status" value="1"/>
</dbReference>
<dbReference type="RefSeq" id="WP_013280913.1">
    <property type="nucleotide sequence ID" value="NC_014387.1"/>
</dbReference>
<accession>E0RWG1</accession>
<evidence type="ECO:0000256" key="8">
    <source>
        <dbReference type="ARBA" id="ARBA00029771"/>
    </source>
</evidence>
<dbReference type="InterPro" id="IPR000757">
    <property type="entry name" value="Beta-glucanase-like"/>
</dbReference>
<keyword evidence="6 12" id="KW-0326">Glycosidase</keyword>
<dbReference type="STRING" id="515622.bpr_I1522"/>
<feature type="active site" description="Proton donor" evidence="10">
    <location>
        <position position="123"/>
    </location>
</feature>
<dbReference type="EC" id="3.2.1.73" evidence="3"/>
<evidence type="ECO:0000313" key="12">
    <source>
        <dbReference type="EMBL" id="ADL34259.1"/>
    </source>
</evidence>